<gene>
    <name evidence="5" type="ORF">GUITHDRAFT_116642</name>
</gene>
<name>L1IM92_GUITC</name>
<evidence type="ECO:0000256" key="2">
    <source>
        <dbReference type="SAM" id="MobiDB-lite"/>
    </source>
</evidence>
<organism evidence="5">
    <name type="scientific">Guillardia theta (strain CCMP2712)</name>
    <name type="common">Cryptophyte</name>
    <dbReference type="NCBI Taxonomy" id="905079"/>
    <lineage>
        <taxon>Eukaryota</taxon>
        <taxon>Cryptophyceae</taxon>
        <taxon>Pyrenomonadales</taxon>
        <taxon>Geminigeraceae</taxon>
        <taxon>Guillardia</taxon>
    </lineage>
</organism>
<feature type="compositionally biased region" description="Polar residues" evidence="2">
    <location>
        <begin position="234"/>
        <end position="243"/>
    </location>
</feature>
<dbReference type="KEGG" id="gtt:GUITHDRAFT_116642"/>
<keyword evidence="1" id="KW-0694">RNA-binding</keyword>
<dbReference type="SMART" id="SM00360">
    <property type="entry name" value="RRM"/>
    <property type="match status" value="1"/>
</dbReference>
<keyword evidence="7" id="KW-1185">Reference proteome</keyword>
<dbReference type="HOGENOM" id="CLU_421203_0_0_1"/>
<dbReference type="EMBL" id="JH993062">
    <property type="protein sequence ID" value="EKX37227.1"/>
    <property type="molecule type" value="Genomic_DNA"/>
</dbReference>
<dbReference type="GO" id="GO:0003723">
    <property type="term" value="F:RNA binding"/>
    <property type="evidence" value="ECO:0007669"/>
    <property type="project" value="UniProtKB-UniRule"/>
</dbReference>
<proteinExistence type="predicted"/>
<reference evidence="5 7" key="1">
    <citation type="journal article" date="2012" name="Nature">
        <title>Algal genomes reveal evolutionary mosaicism and the fate of nucleomorphs.</title>
        <authorList>
            <consortium name="DOE Joint Genome Institute"/>
            <person name="Curtis B.A."/>
            <person name="Tanifuji G."/>
            <person name="Burki F."/>
            <person name="Gruber A."/>
            <person name="Irimia M."/>
            <person name="Maruyama S."/>
            <person name="Arias M.C."/>
            <person name="Ball S.G."/>
            <person name="Gile G.H."/>
            <person name="Hirakawa Y."/>
            <person name="Hopkins J.F."/>
            <person name="Kuo A."/>
            <person name="Rensing S.A."/>
            <person name="Schmutz J."/>
            <person name="Symeonidi A."/>
            <person name="Elias M."/>
            <person name="Eveleigh R.J."/>
            <person name="Herman E.K."/>
            <person name="Klute M.J."/>
            <person name="Nakayama T."/>
            <person name="Obornik M."/>
            <person name="Reyes-Prieto A."/>
            <person name="Armbrust E.V."/>
            <person name="Aves S.J."/>
            <person name="Beiko R.G."/>
            <person name="Coutinho P."/>
            <person name="Dacks J.B."/>
            <person name="Durnford D.G."/>
            <person name="Fast N.M."/>
            <person name="Green B.R."/>
            <person name="Grisdale C.J."/>
            <person name="Hempel F."/>
            <person name="Henrissat B."/>
            <person name="Hoppner M.P."/>
            <person name="Ishida K."/>
            <person name="Kim E."/>
            <person name="Koreny L."/>
            <person name="Kroth P.G."/>
            <person name="Liu Y."/>
            <person name="Malik S.B."/>
            <person name="Maier U.G."/>
            <person name="McRose D."/>
            <person name="Mock T."/>
            <person name="Neilson J.A."/>
            <person name="Onodera N.T."/>
            <person name="Poole A.M."/>
            <person name="Pritham E.J."/>
            <person name="Richards T.A."/>
            <person name="Rocap G."/>
            <person name="Roy S.W."/>
            <person name="Sarai C."/>
            <person name="Schaack S."/>
            <person name="Shirato S."/>
            <person name="Slamovits C.H."/>
            <person name="Spencer D.F."/>
            <person name="Suzuki S."/>
            <person name="Worden A.Z."/>
            <person name="Zauner S."/>
            <person name="Barry K."/>
            <person name="Bell C."/>
            <person name="Bharti A.K."/>
            <person name="Crow J.A."/>
            <person name="Grimwood J."/>
            <person name="Kramer R."/>
            <person name="Lindquist E."/>
            <person name="Lucas S."/>
            <person name="Salamov A."/>
            <person name="McFadden G.I."/>
            <person name="Lane C.E."/>
            <person name="Keeling P.J."/>
            <person name="Gray M.W."/>
            <person name="Grigoriev I.V."/>
            <person name="Archibald J.M."/>
        </authorList>
    </citation>
    <scope>NUCLEOTIDE SEQUENCE</scope>
    <source>
        <strain evidence="5 7">CCMP2712</strain>
    </source>
</reference>
<dbReference type="AlphaFoldDB" id="L1IM92"/>
<dbReference type="RefSeq" id="XP_005824207.1">
    <property type="nucleotide sequence ID" value="XM_005824150.1"/>
</dbReference>
<feature type="compositionally biased region" description="Basic residues" evidence="2">
    <location>
        <begin position="95"/>
        <end position="106"/>
    </location>
</feature>
<feature type="region of interest" description="Disordered" evidence="2">
    <location>
        <begin position="182"/>
        <end position="302"/>
    </location>
</feature>
<keyword evidence="3" id="KW-0732">Signal</keyword>
<feature type="chain" id="PRO_5008770194" description="RRM domain-containing protein" evidence="3">
    <location>
        <begin position="29"/>
        <end position="651"/>
    </location>
</feature>
<sequence length="651" mass="73658">MPARERSCLLRLFLFFLVHTNFLVLTRSGVNSDLVVAPHACGNNPLKAAHPMLRCSLRLRGGIDSPKTPTVKRSRRLQGHSPEMKDVSPSLLSARKSKTPRSRIPLKSREGSEHETSARDVKQETSTRARSIVLSQRAYDHVLQRVRDGKVATVKGQRGSRQRVVWKDQKLVTESGVKVVRSQEDDWDMSDTSSDLSIRDGREEVKEEEEEKEEEVMIGPACPPKLGRRGSVRGESNFSASHTQEVEVSDDIQEESRSETLPKRRRLDTKGREKEKKKVKERKLTSSKLSKQPSRGLKQSSNKEIFRFPSHSNLLVGPWLIQMYQSSATLFLGLEISSRDVEDVKTLKPVTLPPSPIVAPVLIYDEDSVGPEHVNQSYSKGISRLFENKTIEGVLWQKREKGELQCVLRGMENGPEKRGREGILMSYGRIYLKMTWQEEDLPSLTGRIGADYFESILDKEARQPWRPLNLPPTKSIKWNKLNNTRALLHDKSTSSPKLLPANETTVEEVQTRKGDLLVIGLSKKVKKRHLAKTFSPFGPIRYIRIIRSKRRVEKRVPKINDFAIVEFEWDESASFAMTMNGKMIKGDKVMLQIAKRSMGSSSSSSSSSSEVLEHYPTLCISGIDEKAKKAAVLKALNMSKSQAKIEKSERK</sequence>
<dbReference type="InterPro" id="IPR000504">
    <property type="entry name" value="RRM_dom"/>
</dbReference>
<feature type="domain" description="RRM" evidence="4">
    <location>
        <begin position="514"/>
        <end position="596"/>
    </location>
</feature>
<dbReference type="PaxDb" id="55529-EKX37227"/>
<protein>
    <recommendedName>
        <fullName evidence="4">RRM domain-containing protein</fullName>
    </recommendedName>
</protein>
<feature type="compositionally biased region" description="Basic and acidic residues" evidence="2">
    <location>
        <begin position="107"/>
        <end position="126"/>
    </location>
</feature>
<evidence type="ECO:0000313" key="5">
    <source>
        <dbReference type="EMBL" id="EKX37227.1"/>
    </source>
</evidence>
<feature type="compositionally biased region" description="Acidic residues" evidence="2">
    <location>
        <begin position="206"/>
        <end position="216"/>
    </location>
</feature>
<dbReference type="EnsemblProtists" id="EKX37227">
    <property type="protein sequence ID" value="EKX37227"/>
    <property type="gene ID" value="GUITHDRAFT_116642"/>
</dbReference>
<dbReference type="Proteomes" id="UP000011087">
    <property type="component" value="Unassembled WGS sequence"/>
</dbReference>
<evidence type="ECO:0000256" key="1">
    <source>
        <dbReference type="PROSITE-ProRule" id="PRU00176"/>
    </source>
</evidence>
<feature type="region of interest" description="Disordered" evidence="2">
    <location>
        <begin position="60"/>
        <end position="126"/>
    </location>
</feature>
<dbReference type="CDD" id="cd00590">
    <property type="entry name" value="RRM_SF"/>
    <property type="match status" value="1"/>
</dbReference>
<accession>L1IM92</accession>
<feature type="compositionally biased region" description="Polar residues" evidence="2">
    <location>
        <begin position="286"/>
        <end position="302"/>
    </location>
</feature>
<feature type="signal peptide" evidence="3">
    <location>
        <begin position="1"/>
        <end position="28"/>
    </location>
</feature>
<dbReference type="GeneID" id="17293966"/>
<evidence type="ECO:0000256" key="3">
    <source>
        <dbReference type="SAM" id="SignalP"/>
    </source>
</evidence>
<dbReference type="SUPFAM" id="SSF54928">
    <property type="entry name" value="RNA-binding domain, RBD"/>
    <property type="match status" value="1"/>
</dbReference>
<evidence type="ECO:0000259" key="4">
    <source>
        <dbReference type="PROSITE" id="PS50102"/>
    </source>
</evidence>
<dbReference type="Gene3D" id="3.30.70.330">
    <property type="match status" value="1"/>
</dbReference>
<dbReference type="PROSITE" id="PS50102">
    <property type="entry name" value="RRM"/>
    <property type="match status" value="1"/>
</dbReference>
<reference evidence="6" key="3">
    <citation type="submission" date="2016-03" db="UniProtKB">
        <authorList>
            <consortium name="EnsemblProtists"/>
        </authorList>
    </citation>
    <scope>IDENTIFICATION</scope>
</reference>
<dbReference type="Pfam" id="PF00076">
    <property type="entry name" value="RRM_1"/>
    <property type="match status" value="1"/>
</dbReference>
<dbReference type="InterPro" id="IPR035979">
    <property type="entry name" value="RBD_domain_sf"/>
</dbReference>
<feature type="compositionally biased region" description="Basic and acidic residues" evidence="2">
    <location>
        <begin position="254"/>
        <end position="284"/>
    </location>
</feature>
<evidence type="ECO:0000313" key="7">
    <source>
        <dbReference type="Proteomes" id="UP000011087"/>
    </source>
</evidence>
<dbReference type="InterPro" id="IPR012677">
    <property type="entry name" value="Nucleotide-bd_a/b_plait_sf"/>
</dbReference>
<reference evidence="7" key="2">
    <citation type="submission" date="2012-11" db="EMBL/GenBank/DDBJ databases">
        <authorList>
            <person name="Kuo A."/>
            <person name="Curtis B.A."/>
            <person name="Tanifuji G."/>
            <person name="Burki F."/>
            <person name="Gruber A."/>
            <person name="Irimia M."/>
            <person name="Maruyama S."/>
            <person name="Arias M.C."/>
            <person name="Ball S.G."/>
            <person name="Gile G.H."/>
            <person name="Hirakawa Y."/>
            <person name="Hopkins J.F."/>
            <person name="Rensing S.A."/>
            <person name="Schmutz J."/>
            <person name="Symeonidi A."/>
            <person name="Elias M."/>
            <person name="Eveleigh R.J."/>
            <person name="Herman E.K."/>
            <person name="Klute M.J."/>
            <person name="Nakayama T."/>
            <person name="Obornik M."/>
            <person name="Reyes-Prieto A."/>
            <person name="Armbrust E.V."/>
            <person name="Aves S.J."/>
            <person name="Beiko R.G."/>
            <person name="Coutinho P."/>
            <person name="Dacks J.B."/>
            <person name="Durnford D.G."/>
            <person name="Fast N.M."/>
            <person name="Green B.R."/>
            <person name="Grisdale C."/>
            <person name="Hempe F."/>
            <person name="Henrissat B."/>
            <person name="Hoppner M.P."/>
            <person name="Ishida K.-I."/>
            <person name="Kim E."/>
            <person name="Koreny L."/>
            <person name="Kroth P.G."/>
            <person name="Liu Y."/>
            <person name="Malik S.-B."/>
            <person name="Maier U.G."/>
            <person name="McRose D."/>
            <person name="Mock T."/>
            <person name="Neilson J.A."/>
            <person name="Onodera N.T."/>
            <person name="Poole A.M."/>
            <person name="Pritham E.J."/>
            <person name="Richards T.A."/>
            <person name="Rocap G."/>
            <person name="Roy S.W."/>
            <person name="Sarai C."/>
            <person name="Schaack S."/>
            <person name="Shirato S."/>
            <person name="Slamovits C.H."/>
            <person name="Spencer D.F."/>
            <person name="Suzuki S."/>
            <person name="Worden A.Z."/>
            <person name="Zauner S."/>
            <person name="Barry K."/>
            <person name="Bell C."/>
            <person name="Bharti A.K."/>
            <person name="Crow J.A."/>
            <person name="Grimwood J."/>
            <person name="Kramer R."/>
            <person name="Lindquist E."/>
            <person name="Lucas S."/>
            <person name="Salamov A."/>
            <person name="McFadden G.I."/>
            <person name="Lane C.E."/>
            <person name="Keeling P.J."/>
            <person name="Gray M.W."/>
            <person name="Grigoriev I.V."/>
            <person name="Archibald J.M."/>
        </authorList>
    </citation>
    <scope>NUCLEOTIDE SEQUENCE</scope>
    <source>
        <strain evidence="7">CCMP2712</strain>
    </source>
</reference>
<evidence type="ECO:0000313" key="6">
    <source>
        <dbReference type="EnsemblProtists" id="EKX37227"/>
    </source>
</evidence>